<sequence length="176" mass="20053">MTEYKLYKSRSKAVKLLFLSSIFVIAGIFLLNQPNTSKAMSWLCILFFGLGIPIGLFQLLDRRPQIIINELGIFDRMVHQDFINWEIIHDAYLVSIHRQKFICLVVDEQFEPSNAKGKFGRNMASLSKAIGFQELNINVGNVDVDAERLMAFILAMRTADKPSRETLVKKAIPSMV</sequence>
<keyword evidence="1" id="KW-0472">Membrane</keyword>
<evidence type="ECO:0000313" key="3">
    <source>
        <dbReference type="Proteomes" id="UP001155483"/>
    </source>
</evidence>
<reference evidence="2" key="1">
    <citation type="submission" date="2022-09" db="EMBL/GenBank/DDBJ databases">
        <authorList>
            <person name="Yuan C."/>
            <person name="Ke Z."/>
        </authorList>
    </citation>
    <scope>NUCLEOTIDE SEQUENCE</scope>
    <source>
        <strain evidence="2">LB-8</strain>
    </source>
</reference>
<dbReference type="EMBL" id="JAOTIF010000020">
    <property type="protein sequence ID" value="MCU7551380.1"/>
    <property type="molecule type" value="Genomic_DNA"/>
</dbReference>
<comment type="caution">
    <text evidence="2">The sequence shown here is derived from an EMBL/GenBank/DDBJ whole genome shotgun (WGS) entry which is preliminary data.</text>
</comment>
<reference evidence="2" key="2">
    <citation type="submission" date="2023-04" db="EMBL/GenBank/DDBJ databases">
        <title>Paracnuella aquatica gen. nov., sp. nov., a member of the family Chitinophagaceae isolated from a hot spring.</title>
        <authorList>
            <person name="Wang C."/>
        </authorList>
    </citation>
    <scope>NUCLEOTIDE SEQUENCE</scope>
    <source>
        <strain evidence="2">LB-8</strain>
    </source>
</reference>
<feature type="transmembrane region" description="Helical" evidence="1">
    <location>
        <begin position="39"/>
        <end position="60"/>
    </location>
</feature>
<dbReference type="InterPro" id="IPR048136">
    <property type="entry name" value="STM3941-like"/>
</dbReference>
<dbReference type="RefSeq" id="WP_279298819.1">
    <property type="nucleotide sequence ID" value="NZ_JAOTIF010000020.1"/>
</dbReference>
<evidence type="ECO:0000256" key="1">
    <source>
        <dbReference type="SAM" id="Phobius"/>
    </source>
</evidence>
<name>A0A9X2XYW3_9BACT</name>
<keyword evidence="1" id="KW-0812">Transmembrane</keyword>
<gene>
    <name evidence="2" type="ORF">OCK74_19820</name>
</gene>
<feature type="transmembrane region" description="Helical" evidence="1">
    <location>
        <begin position="12"/>
        <end position="33"/>
    </location>
</feature>
<keyword evidence="3" id="KW-1185">Reference proteome</keyword>
<dbReference type="Proteomes" id="UP001155483">
    <property type="component" value="Unassembled WGS sequence"/>
</dbReference>
<accession>A0A9X2XYW3</accession>
<dbReference type="NCBIfam" id="NF041635">
    <property type="entry name" value="STM3941_fam"/>
    <property type="match status" value="1"/>
</dbReference>
<proteinExistence type="predicted"/>
<keyword evidence="1" id="KW-1133">Transmembrane helix</keyword>
<organism evidence="2 3">
    <name type="scientific">Paraflavisolibacter caeni</name>
    <dbReference type="NCBI Taxonomy" id="2982496"/>
    <lineage>
        <taxon>Bacteria</taxon>
        <taxon>Pseudomonadati</taxon>
        <taxon>Bacteroidota</taxon>
        <taxon>Chitinophagia</taxon>
        <taxon>Chitinophagales</taxon>
        <taxon>Chitinophagaceae</taxon>
        <taxon>Paraflavisolibacter</taxon>
    </lineage>
</organism>
<evidence type="ECO:0000313" key="2">
    <source>
        <dbReference type="EMBL" id="MCU7551380.1"/>
    </source>
</evidence>
<dbReference type="AlphaFoldDB" id="A0A9X2XYW3"/>
<protein>
    <submittedName>
        <fullName evidence="2">Uncharacterized protein</fullName>
    </submittedName>
</protein>